<keyword evidence="1" id="KW-0812">Transmembrane</keyword>
<protein>
    <submittedName>
        <fullName evidence="2">Uncharacterized protein</fullName>
    </submittedName>
</protein>
<organism evidence="2">
    <name type="scientific">Pararge aegeria</name>
    <name type="common">speckled wood butterfly</name>
    <dbReference type="NCBI Taxonomy" id="116150"/>
    <lineage>
        <taxon>Eukaryota</taxon>
        <taxon>Metazoa</taxon>
        <taxon>Ecdysozoa</taxon>
        <taxon>Arthropoda</taxon>
        <taxon>Hexapoda</taxon>
        <taxon>Insecta</taxon>
        <taxon>Pterygota</taxon>
        <taxon>Neoptera</taxon>
        <taxon>Endopterygota</taxon>
        <taxon>Lepidoptera</taxon>
        <taxon>Glossata</taxon>
        <taxon>Ditrysia</taxon>
        <taxon>Papilionoidea</taxon>
        <taxon>Nymphalidae</taxon>
        <taxon>Satyrinae</taxon>
        <taxon>Satyrini</taxon>
        <taxon>Parargina</taxon>
        <taxon>Pararge</taxon>
    </lineage>
</organism>
<dbReference type="AlphaFoldDB" id="S4NVT3"/>
<keyword evidence="1" id="KW-0472">Membrane</keyword>
<evidence type="ECO:0000313" key="2">
    <source>
        <dbReference type="EMBL" id="JAA81139.1"/>
    </source>
</evidence>
<dbReference type="EMBL" id="GAIX01011421">
    <property type="protein sequence ID" value="JAA81139.1"/>
    <property type="molecule type" value="Transcribed_RNA"/>
</dbReference>
<keyword evidence="1" id="KW-1133">Transmembrane helix</keyword>
<reference evidence="2" key="1">
    <citation type="journal article" date="2013" name="BMC Genomics">
        <title>Unscrambling butterfly oogenesis.</title>
        <authorList>
            <person name="Carter J.M."/>
            <person name="Baker S.C."/>
            <person name="Pink R."/>
            <person name="Carter D.R."/>
            <person name="Collins A."/>
            <person name="Tomlin J."/>
            <person name="Gibbs M."/>
            <person name="Breuker C.J."/>
        </authorList>
    </citation>
    <scope>NUCLEOTIDE SEQUENCE</scope>
    <source>
        <tissue evidence="2">Ovary</tissue>
    </source>
</reference>
<name>S4NVT3_9NEOP</name>
<feature type="non-terminal residue" evidence="2">
    <location>
        <position position="67"/>
    </location>
</feature>
<accession>S4NVT3</accession>
<proteinExistence type="predicted"/>
<reference evidence="2" key="2">
    <citation type="submission" date="2013-05" db="EMBL/GenBank/DDBJ databases">
        <authorList>
            <person name="Carter J.-M."/>
            <person name="Baker S.C."/>
            <person name="Pink R."/>
            <person name="Carter D.R.F."/>
            <person name="Collins A."/>
            <person name="Tomlin J."/>
            <person name="Gibbs M."/>
            <person name="Breuker C.J."/>
        </authorList>
    </citation>
    <scope>NUCLEOTIDE SEQUENCE</scope>
    <source>
        <tissue evidence="2">Ovary</tissue>
    </source>
</reference>
<feature type="transmembrane region" description="Helical" evidence="1">
    <location>
        <begin position="44"/>
        <end position="66"/>
    </location>
</feature>
<feature type="non-terminal residue" evidence="2">
    <location>
        <position position="1"/>
    </location>
</feature>
<evidence type="ECO:0000256" key="1">
    <source>
        <dbReference type="SAM" id="Phobius"/>
    </source>
</evidence>
<sequence length="67" mass="7495">PMDVGVPQCSTVDFGTPYKIPMPTQSHPITHSIEFNEVMMMKHFMSVILCTTSLSNLDCLILILILN</sequence>